<dbReference type="RefSeq" id="WP_343963786.1">
    <property type="nucleotide sequence ID" value="NZ_BAAAGK010000019.1"/>
</dbReference>
<proteinExistence type="predicted"/>
<dbReference type="Pfam" id="PF13630">
    <property type="entry name" value="SdpI"/>
    <property type="match status" value="1"/>
</dbReference>
<name>A0ABW2SZT2_9ACTN</name>
<feature type="transmembrane region" description="Helical" evidence="1">
    <location>
        <begin position="127"/>
        <end position="146"/>
    </location>
</feature>
<accession>A0ABW2SZT2</accession>
<dbReference type="EMBL" id="JBHTEE010000001">
    <property type="protein sequence ID" value="MFC7601564.1"/>
    <property type="molecule type" value="Genomic_DNA"/>
</dbReference>
<dbReference type="InterPro" id="IPR025962">
    <property type="entry name" value="SdpI/YhfL"/>
</dbReference>
<dbReference type="InterPro" id="IPR012867">
    <property type="entry name" value="DUF1648"/>
</dbReference>
<evidence type="ECO:0000313" key="4">
    <source>
        <dbReference type="Proteomes" id="UP001596514"/>
    </source>
</evidence>
<keyword evidence="4" id="KW-1185">Reference proteome</keyword>
<dbReference type="PANTHER" id="PTHR37810">
    <property type="entry name" value="IMMUNITY PROTEIN SDPI"/>
    <property type="match status" value="1"/>
</dbReference>
<organism evidence="3 4">
    <name type="scientific">Streptosporangium amethystogenes subsp. fukuiense</name>
    <dbReference type="NCBI Taxonomy" id="698418"/>
    <lineage>
        <taxon>Bacteria</taxon>
        <taxon>Bacillati</taxon>
        <taxon>Actinomycetota</taxon>
        <taxon>Actinomycetes</taxon>
        <taxon>Streptosporangiales</taxon>
        <taxon>Streptosporangiaceae</taxon>
        <taxon>Streptosporangium</taxon>
    </lineage>
</organism>
<feature type="transmembrane region" description="Helical" evidence="1">
    <location>
        <begin position="175"/>
        <end position="194"/>
    </location>
</feature>
<feature type="transmembrane region" description="Helical" evidence="1">
    <location>
        <begin position="63"/>
        <end position="85"/>
    </location>
</feature>
<dbReference type="PANTHER" id="PTHR37810:SF5">
    <property type="entry name" value="IMMUNITY PROTEIN SDPI"/>
    <property type="match status" value="1"/>
</dbReference>
<dbReference type="InterPro" id="IPR026272">
    <property type="entry name" value="SdpI"/>
</dbReference>
<comment type="caution">
    <text evidence="3">The sequence shown here is derived from an EMBL/GenBank/DDBJ whole genome shotgun (WGS) entry which is preliminary data.</text>
</comment>
<reference evidence="4" key="1">
    <citation type="journal article" date="2019" name="Int. J. Syst. Evol. Microbiol.">
        <title>The Global Catalogue of Microorganisms (GCM) 10K type strain sequencing project: providing services to taxonomists for standard genome sequencing and annotation.</title>
        <authorList>
            <consortium name="The Broad Institute Genomics Platform"/>
            <consortium name="The Broad Institute Genome Sequencing Center for Infectious Disease"/>
            <person name="Wu L."/>
            <person name="Ma J."/>
        </authorList>
    </citation>
    <scope>NUCLEOTIDE SEQUENCE [LARGE SCALE GENOMIC DNA]</scope>
    <source>
        <strain evidence="4">JCM 10083</strain>
    </source>
</reference>
<feature type="transmembrane region" description="Helical" evidence="1">
    <location>
        <begin position="16"/>
        <end position="36"/>
    </location>
</feature>
<keyword evidence="1" id="KW-0812">Transmembrane</keyword>
<feature type="domain" description="DUF1648" evidence="2">
    <location>
        <begin position="24"/>
        <end position="72"/>
    </location>
</feature>
<dbReference type="Proteomes" id="UP001596514">
    <property type="component" value="Unassembled WGS sequence"/>
</dbReference>
<feature type="transmembrane region" description="Helical" evidence="1">
    <location>
        <begin position="97"/>
        <end position="121"/>
    </location>
</feature>
<dbReference type="PIRSF" id="PIRSF038959">
    <property type="entry name" value="SdpI"/>
    <property type="match status" value="1"/>
</dbReference>
<dbReference type="Pfam" id="PF07853">
    <property type="entry name" value="DUF1648"/>
    <property type="match status" value="1"/>
</dbReference>
<sequence length="234" mass="25154">MTENITDDRTVNPRPGLIGSAVALLVSAGVSIWGWIQIPDDALLPVHWGPSGEADRFAGKIEALGLLPLIMLGLCVMFVVLPRLLPRRRHMASSAHTYTAAWIGSLALLTGIHTVSIVNATGGELPVVRFVIAGVGALFLVLGNYLPKTRSNWAVGVRTPWTMQSERSWRLTHRLAGRLFAGLGVVLLVIAFLLPLPALFPVVLVGAAVASLVPLTYSWWVWRAEQGGSADTGR</sequence>
<keyword evidence="1" id="KW-0472">Membrane</keyword>
<keyword evidence="1" id="KW-1133">Transmembrane helix</keyword>
<feature type="transmembrane region" description="Helical" evidence="1">
    <location>
        <begin position="200"/>
        <end position="222"/>
    </location>
</feature>
<gene>
    <name evidence="3" type="ORF">ACFQVD_15840</name>
</gene>
<evidence type="ECO:0000313" key="3">
    <source>
        <dbReference type="EMBL" id="MFC7601564.1"/>
    </source>
</evidence>
<evidence type="ECO:0000259" key="2">
    <source>
        <dbReference type="Pfam" id="PF07853"/>
    </source>
</evidence>
<protein>
    <submittedName>
        <fullName evidence="3">SdpI family protein</fullName>
    </submittedName>
</protein>
<evidence type="ECO:0000256" key="1">
    <source>
        <dbReference type="SAM" id="Phobius"/>
    </source>
</evidence>